<evidence type="ECO:0000259" key="4">
    <source>
        <dbReference type="PROSITE" id="PS50893"/>
    </source>
</evidence>
<dbReference type="InterPro" id="IPR003593">
    <property type="entry name" value="AAA+_ATPase"/>
</dbReference>
<dbReference type="Pfam" id="PF00005">
    <property type="entry name" value="ABC_tran"/>
    <property type="match status" value="2"/>
</dbReference>
<keyword evidence="1" id="KW-0547">Nucleotide-binding</keyword>
<reference evidence="5 6" key="1">
    <citation type="submission" date="2020-02" db="EMBL/GenBank/DDBJ databases">
        <authorList>
            <person name="Zheng R.K."/>
            <person name="Sun C.M."/>
        </authorList>
    </citation>
    <scope>NUCLEOTIDE SEQUENCE [LARGE SCALE GENOMIC DNA]</scope>
    <source>
        <strain evidence="6">zrk13</strain>
    </source>
</reference>
<dbReference type="RefSeq" id="WP_258877776.1">
    <property type="nucleotide sequence ID" value="NZ_CP048914.1"/>
</dbReference>
<accession>A0A7L7KT18</accession>
<evidence type="ECO:0000313" key="6">
    <source>
        <dbReference type="Proteomes" id="UP000514720"/>
    </source>
</evidence>
<name>A0A7L7KT18_9MOLU</name>
<feature type="coiled-coil region" evidence="3">
    <location>
        <begin position="549"/>
        <end position="609"/>
    </location>
</feature>
<dbReference type="PANTHER" id="PTHR42855:SF2">
    <property type="entry name" value="DRUG RESISTANCE ABC TRANSPORTER,ATP-BINDING PROTEIN"/>
    <property type="match status" value="1"/>
</dbReference>
<feature type="domain" description="ABC transporter" evidence="4">
    <location>
        <begin position="1"/>
        <end position="258"/>
    </location>
</feature>
<protein>
    <submittedName>
        <fullName evidence="5">ABC-F family ATP-binding cassette domain-containing protein</fullName>
    </submittedName>
</protein>
<dbReference type="Gene3D" id="3.40.50.300">
    <property type="entry name" value="P-loop containing nucleotide triphosphate hydrolases"/>
    <property type="match status" value="2"/>
</dbReference>
<dbReference type="Pfam" id="PF12848">
    <property type="entry name" value="ABC_tran_Xtn"/>
    <property type="match status" value="1"/>
</dbReference>
<dbReference type="PANTHER" id="PTHR42855">
    <property type="entry name" value="ABC TRANSPORTER ATP-BINDING SUBUNIT"/>
    <property type="match status" value="1"/>
</dbReference>
<dbReference type="CDD" id="cd03221">
    <property type="entry name" value="ABCF_EF-3"/>
    <property type="match status" value="2"/>
</dbReference>
<dbReference type="SMART" id="SM00382">
    <property type="entry name" value="AAA"/>
    <property type="match status" value="2"/>
</dbReference>
<dbReference type="GO" id="GO:0016887">
    <property type="term" value="F:ATP hydrolysis activity"/>
    <property type="evidence" value="ECO:0007669"/>
    <property type="project" value="InterPro"/>
</dbReference>
<evidence type="ECO:0000256" key="2">
    <source>
        <dbReference type="ARBA" id="ARBA00022840"/>
    </source>
</evidence>
<dbReference type="InterPro" id="IPR051309">
    <property type="entry name" value="ABCF_ATPase"/>
</dbReference>
<evidence type="ECO:0000256" key="3">
    <source>
        <dbReference type="SAM" id="Coils"/>
    </source>
</evidence>
<organism evidence="5 6">
    <name type="scientific">Candidatus Xianfuyuplasma coldseepsis</name>
    <dbReference type="NCBI Taxonomy" id="2782163"/>
    <lineage>
        <taxon>Bacteria</taxon>
        <taxon>Bacillati</taxon>
        <taxon>Mycoplasmatota</taxon>
        <taxon>Mollicutes</taxon>
        <taxon>Candidatus Izemoplasmatales</taxon>
        <taxon>Candidatus Izemoplasmataceae</taxon>
        <taxon>Candidatus Xianfuyuplasma</taxon>
    </lineage>
</organism>
<dbReference type="Proteomes" id="UP000514720">
    <property type="component" value="Chromosome"/>
</dbReference>
<dbReference type="PROSITE" id="PS00211">
    <property type="entry name" value="ABC_TRANSPORTER_1"/>
    <property type="match status" value="2"/>
</dbReference>
<dbReference type="SUPFAM" id="SSF52540">
    <property type="entry name" value="P-loop containing nucleoside triphosphate hydrolases"/>
    <property type="match status" value="2"/>
</dbReference>
<keyword evidence="3" id="KW-0175">Coiled coil</keyword>
<keyword evidence="2 5" id="KW-0067">ATP-binding</keyword>
<dbReference type="KEGG" id="xcl:G4Z02_09450"/>
<dbReference type="EMBL" id="CP048914">
    <property type="protein sequence ID" value="QMS85960.1"/>
    <property type="molecule type" value="Genomic_DNA"/>
</dbReference>
<dbReference type="AlphaFoldDB" id="A0A7L7KT18"/>
<proteinExistence type="predicted"/>
<dbReference type="InterPro" id="IPR017871">
    <property type="entry name" value="ABC_transporter-like_CS"/>
</dbReference>
<gene>
    <name evidence="5" type="ORF">G4Z02_09450</name>
</gene>
<dbReference type="GO" id="GO:0005524">
    <property type="term" value="F:ATP binding"/>
    <property type="evidence" value="ECO:0007669"/>
    <property type="project" value="UniProtKB-KW"/>
</dbReference>
<sequence>MNILTISKLKKEFSGELLFHNISFDINSKDKIAVIGKNGTGKSTLLKMIQGEIRADEGDIYINKQATIGYLSQDVISQKDNTLYQEMLDVFEDIMYLEQRIHDITNQMEEEPENAELIKAYSQIVHRYEVIGGYEYQTKIQMILSQFGFDESMFERQISSFSGGEKTRVAFAKLLLENPDLLILDEPTNHLDIEIIDWLEDYLTKYDGAVLIVTHDKYFISKVCRKMIEIDHHTSHVYHGTFDQYQEEKVKRYELLLKQYNRQQKEIAHLQSFIDRFRYNAKRASLAKDRQKKIDRIEKIEKPHLSKQRVHIQLTGKRPTREIILQAKELSIGYPNNTLLSNINFTMRGFDKLAIVGPNGTGKTTLLRVIDKTLSPLSGSIYFLRNYKIGYFDQNQESLHCDKTIFSEIHDYHPMYTNYDIRSVAAKFLFFGDDLDKPIHILSGGEKVRLVLLLMMLEEPDLLILDEPTNHLDIETKDIVEDVLSQFMGPIIFVSHDRYFINKIATKLVHLDAQEAIEFTGSYDAFKESRKPVKSEPKATLKRQEKPQTQSVQKQIKQTEHQIQLLEQEIHELRQETFIPEVYEDYNKIHALQDDIRHKEQTLHELEESYYNLLEAHERNEV</sequence>
<dbReference type="InterPro" id="IPR027417">
    <property type="entry name" value="P-loop_NTPase"/>
</dbReference>
<feature type="domain" description="ABC transporter" evidence="4">
    <location>
        <begin position="325"/>
        <end position="538"/>
    </location>
</feature>
<dbReference type="InterPro" id="IPR003439">
    <property type="entry name" value="ABC_transporter-like_ATP-bd"/>
</dbReference>
<dbReference type="FunFam" id="3.40.50.300:FF:000011">
    <property type="entry name" value="Putative ABC transporter ATP-binding component"/>
    <property type="match status" value="1"/>
</dbReference>
<evidence type="ECO:0000313" key="5">
    <source>
        <dbReference type="EMBL" id="QMS85960.1"/>
    </source>
</evidence>
<dbReference type="InterPro" id="IPR032781">
    <property type="entry name" value="ABC_tran_Xtn"/>
</dbReference>
<dbReference type="PROSITE" id="PS50893">
    <property type="entry name" value="ABC_TRANSPORTER_2"/>
    <property type="match status" value="2"/>
</dbReference>
<keyword evidence="6" id="KW-1185">Reference proteome</keyword>
<evidence type="ECO:0000256" key="1">
    <source>
        <dbReference type="ARBA" id="ARBA00022741"/>
    </source>
</evidence>